<dbReference type="AlphaFoldDB" id="K2HVD1"/>
<evidence type="ECO:0000256" key="1">
    <source>
        <dbReference type="SAM" id="Phobius"/>
    </source>
</evidence>
<keyword evidence="1" id="KW-0472">Membrane</keyword>
<feature type="transmembrane region" description="Helical" evidence="1">
    <location>
        <begin position="6"/>
        <end position="32"/>
    </location>
</feature>
<keyword evidence="1" id="KW-0812">Transmembrane</keyword>
<dbReference type="OrthoDB" id="29901at2759"/>
<protein>
    <recommendedName>
        <fullName evidence="4">Tetraspanin family protein</fullName>
    </recommendedName>
</protein>
<dbReference type="RefSeq" id="XP_008857520.1">
    <property type="nucleotide sequence ID" value="XM_008859298.1"/>
</dbReference>
<dbReference type="Proteomes" id="UP000006769">
    <property type="component" value="Unassembled WGS sequence"/>
</dbReference>
<name>K2HVD1_ENTNP</name>
<dbReference type="OMA" id="MSKTWAD"/>
<dbReference type="GeneID" id="20073696"/>
<dbReference type="EMBL" id="JH926913">
    <property type="protein sequence ID" value="EKE40140.1"/>
    <property type="molecule type" value="Genomic_DNA"/>
</dbReference>
<dbReference type="VEuPathDB" id="AmoebaDB:ENU1_100790"/>
<accession>K2HVD1</accession>
<sequence length="252" mass="29016">MTKSEFIYIFSLIWVLSICFFSVIISSIGIYYGSTSQELDNIKFGLKIVVYILSFICPLFGISYTFYINEITQNQQIIINIIGIIGIICCFCASIYCTVIMTEMSKTWADIDNNHIIQYEFENECCIIAEYRSDGNHYIFKSCPLLSPTTEIKSTCKNEFDGKIICPMKDIGYGFNARDNLCIVHFDYTIVVLSLISFTSDIILLFLTLLFSVFIIISQWKKPCLTEHITKTQTTRYLSNHSQITKQEYVDV</sequence>
<feature type="transmembrane region" description="Helical" evidence="1">
    <location>
        <begin position="188"/>
        <end position="217"/>
    </location>
</feature>
<reference evidence="2 3" key="1">
    <citation type="submission" date="2011-11" db="EMBL/GenBank/DDBJ databases">
        <authorList>
            <person name="Hannick L."/>
            <person name="Karamycheva S."/>
            <person name="Lorenzi H."/>
            <person name="Caler E."/>
        </authorList>
    </citation>
    <scope>NUCLEOTIDE SEQUENCE [LARGE SCALE GENOMIC DNA]</scope>
    <source>
        <strain evidence="2 3">P19</strain>
    </source>
</reference>
<evidence type="ECO:0000313" key="3">
    <source>
        <dbReference type="Proteomes" id="UP000006769"/>
    </source>
</evidence>
<feature type="transmembrane region" description="Helical" evidence="1">
    <location>
        <begin position="77"/>
        <end position="99"/>
    </location>
</feature>
<keyword evidence="1" id="KW-1133">Transmembrane helix</keyword>
<feature type="transmembrane region" description="Helical" evidence="1">
    <location>
        <begin position="44"/>
        <end position="65"/>
    </location>
</feature>
<evidence type="ECO:0000313" key="2">
    <source>
        <dbReference type="EMBL" id="EKE40140.1"/>
    </source>
</evidence>
<gene>
    <name evidence="2" type="ORF">ENU1_100790</name>
</gene>
<evidence type="ECO:0008006" key="4">
    <source>
        <dbReference type="Google" id="ProtNLM"/>
    </source>
</evidence>
<proteinExistence type="predicted"/>
<organism evidence="2 3">
    <name type="scientific">Entamoeba nuttalli (strain P19)</name>
    <name type="common">Amoeba</name>
    <dbReference type="NCBI Taxonomy" id="1076696"/>
    <lineage>
        <taxon>Eukaryota</taxon>
        <taxon>Amoebozoa</taxon>
        <taxon>Evosea</taxon>
        <taxon>Archamoebae</taxon>
        <taxon>Mastigamoebida</taxon>
        <taxon>Entamoebidae</taxon>
        <taxon>Entamoeba</taxon>
    </lineage>
</organism>